<evidence type="ECO:0000313" key="2">
    <source>
        <dbReference type="Proteomes" id="UP001418222"/>
    </source>
</evidence>
<name>A0AAP0FYE4_9ASPA</name>
<sequence length="258" mass="29453">MFNIQSTGFPGHRQIKAEDLLTLKQSSFLLNLQLLRGSFDTIKIHTVFSSCFEKREGFHQPLSTSLYRVLTHFKRFIIPAIRKSQPTRPLSRVEAEKFILFCSTFSSKSFWFPPAMDFAEGSPPPASFDVDEWDENFINEVLQVELGLSSKNAVANPSDLPPTVNPSSSYLPEEATFQWFNPSPQTRSEPDVCFSPPRELSQRFREMPESVPTGNEFVKVDNRVSKNEVYSGVGVNRKNKEVERLKVILFFFIAGLYP</sequence>
<evidence type="ECO:0000313" key="1">
    <source>
        <dbReference type="EMBL" id="KAK8925753.1"/>
    </source>
</evidence>
<comment type="caution">
    <text evidence="1">The sequence shown here is derived from an EMBL/GenBank/DDBJ whole genome shotgun (WGS) entry which is preliminary data.</text>
</comment>
<organism evidence="1 2">
    <name type="scientific">Platanthera zijinensis</name>
    <dbReference type="NCBI Taxonomy" id="2320716"/>
    <lineage>
        <taxon>Eukaryota</taxon>
        <taxon>Viridiplantae</taxon>
        <taxon>Streptophyta</taxon>
        <taxon>Embryophyta</taxon>
        <taxon>Tracheophyta</taxon>
        <taxon>Spermatophyta</taxon>
        <taxon>Magnoliopsida</taxon>
        <taxon>Liliopsida</taxon>
        <taxon>Asparagales</taxon>
        <taxon>Orchidaceae</taxon>
        <taxon>Orchidoideae</taxon>
        <taxon>Orchideae</taxon>
        <taxon>Orchidinae</taxon>
        <taxon>Platanthera</taxon>
    </lineage>
</organism>
<keyword evidence="2" id="KW-1185">Reference proteome</keyword>
<protein>
    <submittedName>
        <fullName evidence="1">Uncharacterized protein</fullName>
    </submittedName>
</protein>
<proteinExistence type="predicted"/>
<dbReference type="Proteomes" id="UP001418222">
    <property type="component" value="Unassembled WGS sequence"/>
</dbReference>
<reference evidence="1 2" key="1">
    <citation type="journal article" date="2022" name="Nat. Plants">
        <title>Genomes of leafy and leafless Platanthera orchids illuminate the evolution of mycoheterotrophy.</title>
        <authorList>
            <person name="Li M.H."/>
            <person name="Liu K.W."/>
            <person name="Li Z."/>
            <person name="Lu H.C."/>
            <person name="Ye Q.L."/>
            <person name="Zhang D."/>
            <person name="Wang J.Y."/>
            <person name="Li Y.F."/>
            <person name="Zhong Z.M."/>
            <person name="Liu X."/>
            <person name="Yu X."/>
            <person name="Liu D.K."/>
            <person name="Tu X.D."/>
            <person name="Liu B."/>
            <person name="Hao Y."/>
            <person name="Liao X.Y."/>
            <person name="Jiang Y.T."/>
            <person name="Sun W.H."/>
            <person name="Chen J."/>
            <person name="Chen Y.Q."/>
            <person name="Ai Y."/>
            <person name="Zhai J.W."/>
            <person name="Wu S.S."/>
            <person name="Zhou Z."/>
            <person name="Hsiao Y.Y."/>
            <person name="Wu W.L."/>
            <person name="Chen Y.Y."/>
            <person name="Lin Y.F."/>
            <person name="Hsu J.L."/>
            <person name="Li C.Y."/>
            <person name="Wang Z.W."/>
            <person name="Zhao X."/>
            <person name="Zhong W.Y."/>
            <person name="Ma X.K."/>
            <person name="Ma L."/>
            <person name="Huang J."/>
            <person name="Chen G.Z."/>
            <person name="Huang M.Z."/>
            <person name="Huang L."/>
            <person name="Peng D.H."/>
            <person name="Luo Y.B."/>
            <person name="Zou S.Q."/>
            <person name="Chen S.P."/>
            <person name="Lan S."/>
            <person name="Tsai W.C."/>
            <person name="Van de Peer Y."/>
            <person name="Liu Z.J."/>
        </authorList>
    </citation>
    <scope>NUCLEOTIDE SEQUENCE [LARGE SCALE GENOMIC DNA]</scope>
    <source>
        <strain evidence="1">Lor287</strain>
    </source>
</reference>
<dbReference type="AlphaFoldDB" id="A0AAP0FYE4"/>
<accession>A0AAP0FYE4</accession>
<gene>
    <name evidence="1" type="ORF">KSP39_PZI018980</name>
</gene>
<dbReference type="EMBL" id="JBBWWQ010000016">
    <property type="protein sequence ID" value="KAK8925753.1"/>
    <property type="molecule type" value="Genomic_DNA"/>
</dbReference>